<dbReference type="Proteomes" id="UP000277803">
    <property type="component" value="Unassembled WGS sequence"/>
</dbReference>
<keyword evidence="1" id="KW-0472">Membrane</keyword>
<sequence>MSCMWSIIVNEWELFKFNIYNLLYNWRLDRQSYLFSILFTYIALIGLPGLIIEFYNIFDELLIFWFGWIHFAFFTIVIAIISFQRSIDFGKLWVYFLAWSFVFIFFFYNPINFTNSIFRVTRDLNYISIKSQINLWVPFLIFLLLGIFPSENKKSKYGLPNGIIKTNWGYINYPFLDNWNKFWSEFSLYKVGPIISESLSIRVFNISKRISRGELIYYYISYQIIILIFVLIHMILIEVLPDILIMDYLLNLLIYLVYIWISIYMIQVFSMRLHDSGSSALWLFGLLIPYINIYVAYLLLGKGSWHFVSDEIE</sequence>
<proteinExistence type="predicted"/>
<feature type="transmembrane region" description="Helical" evidence="1">
    <location>
        <begin position="248"/>
        <end position="269"/>
    </location>
</feature>
<dbReference type="AlphaFoldDB" id="A0A3A6W7S2"/>
<evidence type="ECO:0000256" key="1">
    <source>
        <dbReference type="SAM" id="Phobius"/>
    </source>
</evidence>
<keyword evidence="1" id="KW-1133">Transmembrane helix</keyword>
<feature type="transmembrane region" description="Helical" evidence="1">
    <location>
        <begin position="93"/>
        <end position="111"/>
    </location>
</feature>
<comment type="caution">
    <text evidence="2">The sequence shown here is derived from an EMBL/GenBank/DDBJ whole genome shotgun (WGS) entry which is preliminary data.</text>
</comment>
<feature type="transmembrane region" description="Helical" evidence="1">
    <location>
        <begin position="61"/>
        <end position="81"/>
    </location>
</feature>
<protein>
    <submittedName>
        <fullName evidence="2">DUF805 domain-containing protein</fullName>
    </submittedName>
</protein>
<feature type="transmembrane region" description="Helical" evidence="1">
    <location>
        <begin position="281"/>
        <end position="300"/>
    </location>
</feature>
<dbReference type="EMBL" id="QXZZ01000036">
    <property type="protein sequence ID" value="RJY50037.1"/>
    <property type="molecule type" value="Genomic_DNA"/>
</dbReference>
<keyword evidence="1" id="KW-0812">Transmembrane</keyword>
<feature type="transmembrane region" description="Helical" evidence="1">
    <location>
        <begin position="33"/>
        <end position="55"/>
    </location>
</feature>
<dbReference type="GO" id="GO:0016020">
    <property type="term" value="C:membrane"/>
    <property type="evidence" value="ECO:0007669"/>
    <property type="project" value="InterPro"/>
</dbReference>
<accession>A0A3A6W7S2</accession>
<dbReference type="Pfam" id="PF05656">
    <property type="entry name" value="DUF805"/>
    <property type="match status" value="1"/>
</dbReference>
<evidence type="ECO:0000313" key="3">
    <source>
        <dbReference type="Proteomes" id="UP000277803"/>
    </source>
</evidence>
<dbReference type="InterPro" id="IPR008523">
    <property type="entry name" value="DUF805"/>
</dbReference>
<reference evidence="2 3" key="1">
    <citation type="submission" date="2018-09" db="EMBL/GenBank/DDBJ databases">
        <title>Genome sequence of Veillonella atypica isolated from periodontal Korean patients.</title>
        <authorList>
            <person name="Lee J.-H."/>
            <person name="Moon J.-H."/>
            <person name="Shin S.-Y."/>
        </authorList>
    </citation>
    <scope>NUCLEOTIDE SEQUENCE [LARGE SCALE GENOMIC DNA]</scope>
    <source>
        <strain evidence="2 3">KHUD_V1</strain>
    </source>
</reference>
<feature type="transmembrane region" description="Helical" evidence="1">
    <location>
        <begin position="131"/>
        <end position="148"/>
    </location>
</feature>
<name>A0A3A6W7S2_9FIRM</name>
<gene>
    <name evidence="2" type="ORF">D2965_08705</name>
</gene>
<evidence type="ECO:0000313" key="2">
    <source>
        <dbReference type="EMBL" id="RJY50037.1"/>
    </source>
</evidence>
<feature type="transmembrane region" description="Helical" evidence="1">
    <location>
        <begin position="216"/>
        <end position="236"/>
    </location>
</feature>
<organism evidence="2 3">
    <name type="scientific">Veillonella atypica</name>
    <dbReference type="NCBI Taxonomy" id="39777"/>
    <lineage>
        <taxon>Bacteria</taxon>
        <taxon>Bacillati</taxon>
        <taxon>Bacillota</taxon>
        <taxon>Negativicutes</taxon>
        <taxon>Veillonellales</taxon>
        <taxon>Veillonellaceae</taxon>
        <taxon>Veillonella</taxon>
    </lineage>
</organism>